<dbReference type="PANTHER" id="PTHR36435">
    <property type="entry name" value="SLR1288 PROTEIN"/>
    <property type="match status" value="1"/>
</dbReference>
<evidence type="ECO:0000313" key="3">
    <source>
        <dbReference type="EMBL" id="BDU74069.1"/>
    </source>
</evidence>
<protein>
    <recommendedName>
        <fullName evidence="2">CAAX prenyl protease 2/Lysostaphin resistance protein A-like domain-containing protein</fullName>
    </recommendedName>
</protein>
<dbReference type="InterPro" id="IPR052710">
    <property type="entry name" value="CAAX_protease"/>
</dbReference>
<feature type="transmembrane region" description="Helical" evidence="1">
    <location>
        <begin position="30"/>
        <end position="47"/>
    </location>
</feature>
<keyword evidence="1" id="KW-0472">Membrane</keyword>
<gene>
    <name evidence="3" type="ORF">METEAL_32430</name>
</gene>
<keyword evidence="1" id="KW-1133">Transmembrane helix</keyword>
<name>A0AA48GQ54_9BACT</name>
<dbReference type="Proteomes" id="UP001238179">
    <property type="component" value="Chromosome"/>
</dbReference>
<reference evidence="4" key="1">
    <citation type="journal article" date="2023" name="Int. J. Syst. Evol. Microbiol.">
        <title>Mesoterricola silvestris gen. nov., sp. nov., Mesoterricola sediminis sp. nov., Geothrix oryzae sp. nov., Geothrix edaphica sp. nov., Geothrix rubra sp. nov., and Geothrix limicola sp. nov., six novel members of Acidobacteriota isolated from soils.</title>
        <authorList>
            <person name="Itoh H."/>
            <person name="Sugisawa Y."/>
            <person name="Mise K."/>
            <person name="Xu Z."/>
            <person name="Kuniyasu M."/>
            <person name="Ushijima N."/>
            <person name="Kawano K."/>
            <person name="Kobayashi E."/>
            <person name="Shiratori Y."/>
            <person name="Masuda Y."/>
            <person name="Senoo K."/>
        </authorList>
    </citation>
    <scope>NUCLEOTIDE SEQUENCE [LARGE SCALE GENOMIC DNA]</scope>
    <source>
        <strain evidence="4">W79</strain>
    </source>
</reference>
<dbReference type="GO" id="GO:0080120">
    <property type="term" value="P:CAAX-box protein maturation"/>
    <property type="evidence" value="ECO:0007669"/>
    <property type="project" value="UniProtKB-ARBA"/>
</dbReference>
<accession>A0AA48GQ54</accession>
<dbReference type="InterPro" id="IPR003675">
    <property type="entry name" value="Rce1/LyrA-like_dom"/>
</dbReference>
<dbReference type="EMBL" id="AP027080">
    <property type="protein sequence ID" value="BDU74069.1"/>
    <property type="molecule type" value="Genomic_DNA"/>
</dbReference>
<evidence type="ECO:0000313" key="4">
    <source>
        <dbReference type="Proteomes" id="UP001238179"/>
    </source>
</evidence>
<proteinExistence type="predicted"/>
<feature type="transmembrane region" description="Helical" evidence="1">
    <location>
        <begin position="54"/>
        <end position="72"/>
    </location>
</feature>
<feature type="domain" description="CAAX prenyl protease 2/Lysostaphin resistance protein A-like" evidence="2">
    <location>
        <begin position="105"/>
        <end position="196"/>
    </location>
</feature>
<keyword evidence="1" id="KW-0812">Transmembrane</keyword>
<dbReference type="RefSeq" id="WP_316412740.1">
    <property type="nucleotide sequence ID" value="NZ_AP027080.1"/>
</dbReference>
<organism evidence="3 4">
    <name type="scientific">Mesoterricola silvestris</name>
    <dbReference type="NCBI Taxonomy" id="2927979"/>
    <lineage>
        <taxon>Bacteria</taxon>
        <taxon>Pseudomonadati</taxon>
        <taxon>Acidobacteriota</taxon>
        <taxon>Holophagae</taxon>
        <taxon>Holophagales</taxon>
        <taxon>Holophagaceae</taxon>
        <taxon>Mesoterricola</taxon>
    </lineage>
</organism>
<keyword evidence="4" id="KW-1185">Reference proteome</keyword>
<dbReference type="KEGG" id="msil:METEAL_32430"/>
<dbReference type="Pfam" id="PF02517">
    <property type="entry name" value="Rce1-like"/>
    <property type="match status" value="1"/>
</dbReference>
<feature type="transmembrane region" description="Helical" evidence="1">
    <location>
        <begin position="139"/>
        <end position="163"/>
    </location>
</feature>
<evidence type="ECO:0000259" key="2">
    <source>
        <dbReference type="Pfam" id="PF02517"/>
    </source>
</evidence>
<evidence type="ECO:0000256" key="1">
    <source>
        <dbReference type="SAM" id="Phobius"/>
    </source>
</evidence>
<dbReference type="PANTHER" id="PTHR36435:SF1">
    <property type="entry name" value="CAAX AMINO TERMINAL PROTEASE FAMILY PROTEIN"/>
    <property type="match status" value="1"/>
</dbReference>
<sequence>MGQISFIAGLTLLVPRLVHSTAFDSFNAMGLLLGLWAAIRLAGAPAVRFNPPRAWLSYALLSLVGGLLLSFLDLKALGAWENPALTGNYALLHASIQAHDPMGTSLLILPPCLFYPILEESLFRGMLYQAFLRAGRSRAASVALGSGLFALMHLTGGLEAVAVLDIFVLGVILSQLTLRSRSLVPAILMHASFNALAVAVRTRLL</sequence>
<dbReference type="GO" id="GO:0004175">
    <property type="term" value="F:endopeptidase activity"/>
    <property type="evidence" value="ECO:0007669"/>
    <property type="project" value="UniProtKB-ARBA"/>
</dbReference>
<dbReference type="AlphaFoldDB" id="A0AA48GQ54"/>